<protein>
    <recommendedName>
        <fullName evidence="2">Regulatory protein YycH-like domain-containing protein</fullName>
    </recommendedName>
</protein>
<evidence type="ECO:0000256" key="1">
    <source>
        <dbReference type="SAM" id="Phobius"/>
    </source>
</evidence>
<comment type="caution">
    <text evidence="3">The sequence shown here is derived from an EMBL/GenBank/DDBJ whole genome shotgun (WGS) entry which is preliminary data.</text>
</comment>
<dbReference type="GO" id="GO:0016020">
    <property type="term" value="C:membrane"/>
    <property type="evidence" value="ECO:0007669"/>
    <property type="project" value="InterPro"/>
</dbReference>
<sequence length="261" mass="30457">MDWSKIKTIFILTFLVLNVYLLYEYFSLTSQEREVIPKNSLEERLKGDNITIKRSPPKEEMRGQLLSAQPKVLTETELKSQKLEDQKSLDGAVILDKDETFKISNNFDPKELDEFIKENILYGDQYRFWEKRDSTITYYQVYGDQMFYQNKNAQLTFYLNEENEIVSYSQTMLEKIEKIGEETKLISPISAIEILIKNGKISPDSEITDYELGYHTYVDISTTQVLTPAWRIVINGEENLFVHGIAGDILELNKEETKTVE</sequence>
<evidence type="ECO:0000313" key="4">
    <source>
        <dbReference type="Proteomes" id="UP000233343"/>
    </source>
</evidence>
<keyword evidence="4" id="KW-1185">Reference proteome</keyword>
<proteinExistence type="predicted"/>
<dbReference type="Gene3D" id="2.40.128.690">
    <property type="entry name" value="YycH protein, domain 3-like"/>
    <property type="match status" value="1"/>
</dbReference>
<dbReference type="InterPro" id="IPR018604">
    <property type="entry name" value="YycI-like"/>
</dbReference>
<dbReference type="EMBL" id="PISD01000015">
    <property type="protein sequence ID" value="PKG29458.1"/>
    <property type="molecule type" value="Genomic_DNA"/>
</dbReference>
<dbReference type="AlphaFoldDB" id="A0A2N0ZIW9"/>
<accession>A0A2N0ZIW9</accession>
<dbReference type="RefSeq" id="WP_066188638.1">
    <property type="nucleotide sequence ID" value="NZ_JARMMB010000015.1"/>
</dbReference>
<evidence type="ECO:0000313" key="3">
    <source>
        <dbReference type="EMBL" id="PKG29458.1"/>
    </source>
</evidence>
<dbReference type="Pfam" id="PF09648">
    <property type="entry name" value="YycI"/>
    <property type="match status" value="1"/>
</dbReference>
<gene>
    <name evidence="3" type="ORF">CWS20_08030</name>
</gene>
<keyword evidence="1" id="KW-0812">Transmembrane</keyword>
<evidence type="ECO:0000259" key="2">
    <source>
        <dbReference type="Pfam" id="PF09648"/>
    </source>
</evidence>
<reference evidence="3 4" key="1">
    <citation type="journal article" date="2010" name="Int. J. Syst. Evol. Microbiol.">
        <title>Bacillus horneckiae sp. nov., isolated from a spacecraft-assembly clean room.</title>
        <authorList>
            <person name="Vaishampayan P."/>
            <person name="Probst A."/>
            <person name="Krishnamurthi S."/>
            <person name="Ghosh S."/>
            <person name="Osman S."/>
            <person name="McDowall A."/>
            <person name="Ruckmani A."/>
            <person name="Mayilraj S."/>
            <person name="Venkateswaran K."/>
        </authorList>
    </citation>
    <scope>NUCLEOTIDE SEQUENCE [LARGE SCALE GENOMIC DNA]</scope>
    <source>
        <strain evidence="4">1PO1SC</strain>
    </source>
</reference>
<keyword evidence="1" id="KW-1133">Transmembrane helix</keyword>
<keyword evidence="1" id="KW-0472">Membrane</keyword>
<feature type="transmembrane region" description="Helical" evidence="1">
    <location>
        <begin position="6"/>
        <end position="23"/>
    </location>
</feature>
<name>A0A2N0ZIW9_9BACI</name>
<dbReference type="Proteomes" id="UP000233343">
    <property type="component" value="Unassembled WGS sequence"/>
</dbReference>
<organism evidence="3 4">
    <name type="scientific">Cytobacillus horneckiae</name>
    <dbReference type="NCBI Taxonomy" id="549687"/>
    <lineage>
        <taxon>Bacteria</taxon>
        <taxon>Bacillati</taxon>
        <taxon>Bacillota</taxon>
        <taxon>Bacilli</taxon>
        <taxon>Bacillales</taxon>
        <taxon>Bacillaceae</taxon>
        <taxon>Cytobacillus</taxon>
    </lineage>
</organism>
<feature type="domain" description="Regulatory protein YycH-like" evidence="2">
    <location>
        <begin position="36"/>
        <end position="239"/>
    </location>
</feature>